<accession>A0AAJ6Z859</accession>
<reference evidence="5" key="1">
    <citation type="submission" date="2025-08" db="UniProtKB">
        <authorList>
            <consortium name="RefSeq"/>
        </authorList>
    </citation>
    <scope>IDENTIFICATION</scope>
</reference>
<evidence type="ECO:0000256" key="3">
    <source>
        <dbReference type="ARBA" id="ARBA00022448"/>
    </source>
</evidence>
<comment type="subcellular location">
    <subcellularLocation>
        <location evidence="1">Nucleus</location>
    </subcellularLocation>
</comment>
<gene>
    <name evidence="5" type="primary">LOC106117335</name>
</gene>
<dbReference type="CTD" id="23165"/>
<proteinExistence type="inferred from homology"/>
<dbReference type="GO" id="GO:0017056">
    <property type="term" value="F:structural constituent of nuclear pore"/>
    <property type="evidence" value="ECO:0007669"/>
    <property type="project" value="TreeGrafter"/>
</dbReference>
<dbReference type="RefSeq" id="XP_013167048.1">
    <property type="nucleotide sequence ID" value="XM_013311594.1"/>
</dbReference>
<name>A0AAJ6Z859_PAPXU</name>
<evidence type="ECO:0000256" key="2">
    <source>
        <dbReference type="ARBA" id="ARBA00005892"/>
    </source>
</evidence>
<evidence type="ECO:0000313" key="5">
    <source>
        <dbReference type="RefSeq" id="XP_013167048.1"/>
    </source>
</evidence>
<sequence length="1929" mass="208839">MNINEGTTIEDLWTPYKELVSVVEGYLAHESGGAPYAVHTFESVLRRHKQTFLSLLKYPPKNPTSREEIKRGVTEGVNLPSIGRTLLSKELVDEAIIISDMYNVNEYVCLELLHTAQRQAPRQPGLARGLLAVLLQHDGRRALVQALRHLVMARDGVSWSISAREEIVSYVSRYVSQLIADGLLGGVLDALRRTSLDAELELLQNNRALPPPRHLVRLIGTIETTRKLLAGVIFAASAQRGLDRDILLRLYREQMTSATHGPTGALDEISLSLQMALLYALDLSVLHKREDGEELAKKLPLIQDPELISVLLDEFSPPMNPNQTQEGQDKGSGLRALCQLALGLALAALKRAPQTLLRASGSGDIKSELLDQDEMLVDAAIDGKVFEYVSEAMLSADLVRGEEYYQRRLHSLLTDFIVLMHSKLMEMRVKADEAARAVQMYAAEGLSAPGGAGAGRTRLHALLRCVERLYQHDTLQLRDDYWPSALSRSGAGGAGGGGGGGGREATLYKFVRLSGEAVCAALLAAYLRALAALAVPKHTWALLARRDALSAHHLLTALQLYHRNLRADPAPFAEHLHSSSLGASAVVTPAARPGKLLVRQEEVEAMIASLQLIAAVARVDEAASAAICENLQWDAVNCMFGLMCCHVPIQLKAALCRTLAALGGRAGTAPRVWAALDAAQLVSTADKRGLNAELQEVECRMEEYPLSRAFLELLEALCAAGPAPRALGAGSRAPGLQPYVHHVLHRLALPAPHRRYAVPHEEWQVIALCFRLFARWLEEYEPSASDFPAAGAGGATGAGGVGGAGDAEPPPGFPLLVQLHSDSELLRLVLATLDRANDLLDRQPGPGKEYVEDALVSTLQMLERALALERALTDAAAEAGRALLVVGLSKLLLAPEGPEKCDRLVSCCRVVGRGALPAGTRRAVSLLRRALLSPHSARHLLASLAHRHALAADIRHGFVECLESEEWCGAGTDVGGGSAGGGAVEEREQSAAEEARAAKEGVVLLVLQLLPAAAPNFAHFLLGYQLNDDVSRSVLNEAGVGGTPRTVLHAVLDILDQHIAPAAHEREATPLVESCYRLVYWLCARPATSPPALRLLRARDYFLARHVKATVNLETASVTTVSARSWVLRACACEAGAAGGTRQHAALAALLGALTHTPHHPDQEWEWCVIRRALEGLAVSVAAPAEPRWELFHAHQLRSAINDCDLPTGVGGKRISVSRLHAVLARELAALRTTAPQRSLVALEIQKVLDYVTEVNRQRNLAATLTHYYDSWRQLTEIIFCVAPPDVLALESRKNLLLNILQDLLNKIPPAEVLPQLGNLASGTVLLLLVNLRHCYILQKRESNLNSSEFEASFFGPSNQIMQTKSLTLKFILHKILGWILVSGGSTQKMRVNLYGALLNFLNIVNLKASPAEPEEEGDVTYVSRLDKSRGRANREDSALKAMVVDVITGFGEKLCAIVCGDCTGAGHDVCRMAALACLDTLLDIDPATDWLHTLTDQGYLRSLIDSLLHDDEGLKEALEPSPKSLRVLYVYECKMSLLLKLAGSRRGAETVVAQGALACLAALSALGCHPDVHAANSRPDTDFVPSVASRFRQMLVPALALCDALLTSLGTENHSCVIHVTHFLVSHVECIDMVLRAAHPSSPEGLLVELEWVTSVVARASGREVFGLARGDTALQRAEPSLQRVQWLMLALLPRFQQPPPANHAHAPASDHPDNRLYLKIVCNLLTYALNTLEREDARVTSHSASSAACAAARALLQHLARAHRLHTKLLATVAHQLHNLPAMTLDDMKKLLGEEKSGAGGAGGVGGSPTEVRAGVVSVLRGRARVRRAELQYCGAALAQALYLLWAHARMHLQAAAPHELGMRSAGALLCAEGEELSALRADLVALFNDRFVEDLLDTVKGEPPLQRGFVEVLLKDIKRIIQFSLV</sequence>
<evidence type="ECO:0000256" key="1">
    <source>
        <dbReference type="ARBA" id="ARBA00004123"/>
    </source>
</evidence>
<dbReference type="PANTHER" id="PTHR31344">
    <property type="entry name" value="NUCLEAR PORE COMPLEX PROTEIN NUP205"/>
    <property type="match status" value="1"/>
</dbReference>
<dbReference type="Proteomes" id="UP000694872">
    <property type="component" value="Unplaced"/>
</dbReference>
<organism evidence="5">
    <name type="scientific">Papilio xuthus</name>
    <name type="common">Asian swallowtail butterfly</name>
    <dbReference type="NCBI Taxonomy" id="66420"/>
    <lineage>
        <taxon>Eukaryota</taxon>
        <taxon>Metazoa</taxon>
        <taxon>Ecdysozoa</taxon>
        <taxon>Arthropoda</taxon>
        <taxon>Hexapoda</taxon>
        <taxon>Insecta</taxon>
        <taxon>Pterygota</taxon>
        <taxon>Neoptera</taxon>
        <taxon>Endopterygota</taxon>
        <taxon>Lepidoptera</taxon>
        <taxon>Glossata</taxon>
        <taxon>Ditrysia</taxon>
        <taxon>Papilionoidea</taxon>
        <taxon>Papilionidae</taxon>
        <taxon>Papilioninae</taxon>
        <taxon>Papilio</taxon>
    </lineage>
</organism>
<keyword evidence="4" id="KW-0539">Nucleus</keyword>
<evidence type="ECO:0000256" key="4">
    <source>
        <dbReference type="ARBA" id="ARBA00023242"/>
    </source>
</evidence>
<protein>
    <submittedName>
        <fullName evidence="5">Nuclear pore complex protein Nup205</fullName>
    </submittedName>
</protein>
<dbReference type="PANTHER" id="PTHR31344:SF0">
    <property type="entry name" value="NUCLEAR PORE COMPLEX PROTEIN NUP205"/>
    <property type="match status" value="1"/>
</dbReference>
<dbReference type="InterPro" id="IPR021827">
    <property type="entry name" value="Nup186/Nup192/Nup205"/>
</dbReference>
<keyword evidence="3" id="KW-0813">Transport</keyword>
<dbReference type="KEGG" id="pxu:106117335"/>
<dbReference type="GO" id="GO:0044611">
    <property type="term" value="C:nuclear pore inner ring"/>
    <property type="evidence" value="ECO:0007669"/>
    <property type="project" value="TreeGrafter"/>
</dbReference>
<dbReference type="GO" id="GO:0006999">
    <property type="term" value="P:nuclear pore organization"/>
    <property type="evidence" value="ECO:0007669"/>
    <property type="project" value="TreeGrafter"/>
</dbReference>
<dbReference type="GeneID" id="106117335"/>
<dbReference type="Pfam" id="PF11894">
    <property type="entry name" value="Nup192"/>
    <property type="match status" value="1"/>
</dbReference>
<comment type="similarity">
    <text evidence="2">Belongs to the NUP186/NUP192/NUP205 family.</text>
</comment>